<keyword evidence="1" id="KW-0472">Membrane</keyword>
<evidence type="ECO:0000313" key="2">
    <source>
        <dbReference type="EMBL" id="KDQ61397.1"/>
    </source>
</evidence>
<keyword evidence="3" id="KW-1185">Reference proteome</keyword>
<evidence type="ECO:0000313" key="3">
    <source>
        <dbReference type="Proteomes" id="UP000027265"/>
    </source>
</evidence>
<proteinExistence type="predicted"/>
<dbReference type="AlphaFoldDB" id="A0A067QD11"/>
<dbReference type="InParanoid" id="A0A067QD11"/>
<dbReference type="Proteomes" id="UP000027265">
    <property type="component" value="Unassembled WGS sequence"/>
</dbReference>
<gene>
    <name evidence="2" type="ORF">JAAARDRAFT_30827</name>
</gene>
<name>A0A067QD11_9AGAM</name>
<dbReference type="HOGENOM" id="CLU_3032038_0_0_1"/>
<dbReference type="OrthoDB" id="5304367at2759"/>
<evidence type="ECO:0000256" key="1">
    <source>
        <dbReference type="SAM" id="Phobius"/>
    </source>
</evidence>
<keyword evidence="1" id="KW-1133">Transmembrane helix</keyword>
<accession>A0A067QD11</accession>
<dbReference type="EMBL" id="KL197712">
    <property type="protein sequence ID" value="KDQ61397.1"/>
    <property type="molecule type" value="Genomic_DNA"/>
</dbReference>
<organism evidence="2 3">
    <name type="scientific">Jaapia argillacea MUCL 33604</name>
    <dbReference type="NCBI Taxonomy" id="933084"/>
    <lineage>
        <taxon>Eukaryota</taxon>
        <taxon>Fungi</taxon>
        <taxon>Dikarya</taxon>
        <taxon>Basidiomycota</taxon>
        <taxon>Agaricomycotina</taxon>
        <taxon>Agaricomycetes</taxon>
        <taxon>Agaricomycetidae</taxon>
        <taxon>Jaapiales</taxon>
        <taxon>Jaapiaceae</taxon>
        <taxon>Jaapia</taxon>
    </lineage>
</organism>
<keyword evidence="1" id="KW-0812">Transmembrane</keyword>
<sequence>MAKFGPAHFLAPAAAFTMAITVVFYVRYTIRTTRLEAQVRREEELERTHAVNSKMS</sequence>
<feature type="transmembrane region" description="Helical" evidence="1">
    <location>
        <begin position="6"/>
        <end position="26"/>
    </location>
</feature>
<reference evidence="3" key="1">
    <citation type="journal article" date="2014" name="Proc. Natl. Acad. Sci. U.S.A.">
        <title>Extensive sampling of basidiomycete genomes demonstrates inadequacy of the white-rot/brown-rot paradigm for wood decay fungi.</title>
        <authorList>
            <person name="Riley R."/>
            <person name="Salamov A.A."/>
            <person name="Brown D.W."/>
            <person name="Nagy L.G."/>
            <person name="Floudas D."/>
            <person name="Held B.W."/>
            <person name="Levasseur A."/>
            <person name="Lombard V."/>
            <person name="Morin E."/>
            <person name="Otillar R."/>
            <person name="Lindquist E.A."/>
            <person name="Sun H."/>
            <person name="LaButti K.M."/>
            <person name="Schmutz J."/>
            <person name="Jabbour D."/>
            <person name="Luo H."/>
            <person name="Baker S.E."/>
            <person name="Pisabarro A.G."/>
            <person name="Walton J.D."/>
            <person name="Blanchette R.A."/>
            <person name="Henrissat B."/>
            <person name="Martin F."/>
            <person name="Cullen D."/>
            <person name="Hibbett D.S."/>
            <person name="Grigoriev I.V."/>
        </authorList>
    </citation>
    <scope>NUCLEOTIDE SEQUENCE [LARGE SCALE GENOMIC DNA]</scope>
    <source>
        <strain evidence="3">MUCL 33604</strain>
    </source>
</reference>
<protein>
    <submittedName>
        <fullName evidence="2">Uncharacterized protein</fullName>
    </submittedName>
</protein>